<keyword evidence="4" id="KW-0413">Isomerase</keyword>
<dbReference type="Pfam" id="PF00425">
    <property type="entry name" value="Chorismate_bind"/>
    <property type="match status" value="1"/>
</dbReference>
<comment type="caution">
    <text evidence="7">The sequence shown here is derived from an EMBL/GenBank/DDBJ whole genome shotgun (WGS) entry which is preliminary data.</text>
</comment>
<evidence type="ECO:0000313" key="7">
    <source>
        <dbReference type="EMBL" id="TYO93871.1"/>
    </source>
</evidence>
<dbReference type="Gene3D" id="3.60.120.10">
    <property type="entry name" value="Anthranilate synthase"/>
    <property type="match status" value="1"/>
</dbReference>
<evidence type="ECO:0000256" key="3">
    <source>
        <dbReference type="ARBA" id="ARBA00012824"/>
    </source>
</evidence>
<dbReference type="EMBL" id="VNHM01000017">
    <property type="protein sequence ID" value="TYO93871.1"/>
    <property type="molecule type" value="Genomic_DNA"/>
</dbReference>
<dbReference type="SUPFAM" id="SSF56322">
    <property type="entry name" value="ADC synthase"/>
    <property type="match status" value="1"/>
</dbReference>
<dbReference type="InterPro" id="IPR004561">
    <property type="entry name" value="IsoChor_synthase"/>
</dbReference>
<reference evidence="7 8" key="1">
    <citation type="submission" date="2019-07" db="EMBL/GenBank/DDBJ databases">
        <title>Genomic Encyclopedia of Type Strains, Phase I: the one thousand microbial genomes (KMG-I) project.</title>
        <authorList>
            <person name="Kyrpides N."/>
        </authorList>
    </citation>
    <scope>NUCLEOTIDE SEQUENCE [LARGE SCALE GENOMIC DNA]</scope>
    <source>
        <strain evidence="7 8">DSM 6562</strain>
    </source>
</reference>
<dbReference type="PANTHER" id="PTHR42839">
    <property type="entry name" value="ISOCHORISMATE SYNTHASE ENTC"/>
    <property type="match status" value="1"/>
</dbReference>
<name>A0A5S4ZQI8_9FIRM</name>
<evidence type="ECO:0000313" key="8">
    <source>
        <dbReference type="Proteomes" id="UP000323166"/>
    </source>
</evidence>
<dbReference type="InterPro" id="IPR015890">
    <property type="entry name" value="Chorismate_C"/>
</dbReference>
<accession>A0A5S4ZQI8</accession>
<organism evidence="7 8">
    <name type="scientific">Desulfallas thermosapovorans DSM 6562</name>
    <dbReference type="NCBI Taxonomy" id="1121431"/>
    <lineage>
        <taxon>Bacteria</taxon>
        <taxon>Bacillati</taxon>
        <taxon>Bacillota</taxon>
        <taxon>Clostridia</taxon>
        <taxon>Eubacteriales</taxon>
        <taxon>Desulfallaceae</taxon>
        <taxon>Desulfallas</taxon>
    </lineage>
</organism>
<dbReference type="RefSeq" id="WP_166512505.1">
    <property type="nucleotide sequence ID" value="NZ_VNHM01000017.1"/>
</dbReference>
<evidence type="ECO:0000256" key="1">
    <source>
        <dbReference type="ARBA" id="ARBA00000799"/>
    </source>
</evidence>
<protein>
    <recommendedName>
        <fullName evidence="3">isochorismate synthase</fullName>
        <ecNumber evidence="3">5.4.4.2</ecNumber>
    </recommendedName>
    <alternativeName>
        <fullName evidence="5">Isochorismate mutase</fullName>
    </alternativeName>
</protein>
<dbReference type="Proteomes" id="UP000323166">
    <property type="component" value="Unassembled WGS sequence"/>
</dbReference>
<dbReference type="PANTHER" id="PTHR42839:SF1">
    <property type="entry name" value="ISOCHORISMATE SYNTHASE MENF"/>
    <property type="match status" value="1"/>
</dbReference>
<evidence type="ECO:0000256" key="4">
    <source>
        <dbReference type="ARBA" id="ARBA00023235"/>
    </source>
</evidence>
<proteinExistence type="inferred from homology"/>
<feature type="domain" description="Chorismate-utilising enzyme C-terminal" evidence="6">
    <location>
        <begin position="127"/>
        <end position="378"/>
    </location>
</feature>
<dbReference type="AlphaFoldDB" id="A0A5S4ZQI8"/>
<sequence length="386" mass="44580">MIYQQKKIHLKSTLSFWRNFENEERVFFYNPLEQELVIGAKRVKNFKAGESHLQFPYIFSTRTFLPTVKDQKWAGMGNESIAFEYYLVEKNGRQTLYYYQDWFGIQDIRDEEPVSRRHVYEILTDDYEEWRVLFNNVKQEILSGKVKKVVISREVKIECESFVSIESLLKNLLKKNPNCFVFAYCKEGKTFLGATPEVLVRKEKEQITSYALAGTIARSEQLADENQKSLLLSDPKNRHEHQVVLDYIVNVMKTFNGEVTIGETNILTLKNLHHLQTYIKAKAGDNSSLMDWVARLHPTPALGGYPVRDALEIIARFEKHERGLYAAPMGMINEYGDGIFVAGIRSALITGNMVYAYTGCGIVEKSTCEEEYRESNNKLKSILESL</sequence>
<comment type="catalytic activity">
    <reaction evidence="1">
        <text>chorismate = isochorismate</text>
        <dbReference type="Rhea" id="RHEA:18985"/>
        <dbReference type="ChEBI" id="CHEBI:29748"/>
        <dbReference type="ChEBI" id="CHEBI:29780"/>
        <dbReference type="EC" id="5.4.4.2"/>
    </reaction>
</comment>
<gene>
    <name evidence="7" type="ORF">LX24_02551</name>
</gene>
<keyword evidence="8" id="KW-1185">Reference proteome</keyword>
<dbReference type="InterPro" id="IPR005801">
    <property type="entry name" value="ADC_synthase"/>
</dbReference>
<comment type="similarity">
    <text evidence="2">Belongs to the isochorismate synthase family.</text>
</comment>
<dbReference type="EC" id="5.4.4.2" evidence="3"/>
<dbReference type="NCBIfam" id="TIGR00543">
    <property type="entry name" value="isochor_syn"/>
    <property type="match status" value="1"/>
</dbReference>
<dbReference type="GO" id="GO:0009697">
    <property type="term" value="P:salicylic acid biosynthetic process"/>
    <property type="evidence" value="ECO:0007669"/>
    <property type="project" value="TreeGrafter"/>
</dbReference>
<evidence type="ECO:0000256" key="2">
    <source>
        <dbReference type="ARBA" id="ARBA00005297"/>
    </source>
</evidence>
<evidence type="ECO:0000259" key="6">
    <source>
        <dbReference type="Pfam" id="PF00425"/>
    </source>
</evidence>
<evidence type="ECO:0000256" key="5">
    <source>
        <dbReference type="ARBA" id="ARBA00041564"/>
    </source>
</evidence>
<dbReference type="GO" id="GO:0008909">
    <property type="term" value="F:isochorismate synthase activity"/>
    <property type="evidence" value="ECO:0007669"/>
    <property type="project" value="UniProtKB-EC"/>
</dbReference>